<sequence>LPSPKLKETTYELKEKNVKLKLSVVETCGFGDQINKEENVKPVVEYVNGQFEKYLQEELKMKRSIQTFHDTRVHVCLYFIPPTGHSLKSIDVVAMKALENKVNIVPVIAKSDTVTKAEMQKFKAKILSEIQSNEINIYQFPTDDEYVSELNAKMNQFVPFAVVGSSEEMKIDGKPMRVRQYPWGAVQVENELHCDFVRLREMLLRVNMEDLRERTHTVHYETYRRQRLLEMGFRDDEKMSLQQFVPFAVVGSSEEMKIDGKPMRVRQYPWGAVQVENELHCDFVRLREMLLRVNMEDLRERTHTVHYETYRRQRLLEMGFRDDEKMSLQETYEKRRELQRKELQQKEEEMRQLFVQRVKEKEQVLKEAERELQSKFEALKRSHAEEKKKLEDKKRVLEEEMAAFERRKQWAEQAKMGNTFKKKK</sequence>
<dbReference type="CTD" id="20328549"/>
<evidence type="ECO:0000256" key="5">
    <source>
        <dbReference type="ARBA" id="ARBA00023134"/>
    </source>
</evidence>
<accession>A0A075AAJ4</accession>
<feature type="domain" description="Septin-type G" evidence="9">
    <location>
        <begin position="1"/>
        <end position="230"/>
    </location>
</feature>
<comment type="similarity">
    <text evidence="7">Belongs to the TRAFAC class TrmE-Era-EngA-EngB-Septin-like GTPase superfamily. Septin GTPase family.</text>
</comment>
<dbReference type="InterPro" id="IPR016491">
    <property type="entry name" value="Septin"/>
</dbReference>
<keyword evidence="2" id="KW-0963">Cytoplasm</keyword>
<keyword evidence="5 7" id="KW-0342">GTP-binding</keyword>
<proteinExistence type="inferred from homology"/>
<dbReference type="GeneID" id="20328549"/>
<dbReference type="CDD" id="cd01850">
    <property type="entry name" value="CDC_Septin"/>
    <property type="match status" value="1"/>
</dbReference>
<dbReference type="InterPro" id="IPR030379">
    <property type="entry name" value="G_SEPTIN_dom"/>
</dbReference>
<evidence type="ECO:0000313" key="10">
    <source>
        <dbReference type="EMBL" id="KER24589.1"/>
    </source>
</evidence>
<protein>
    <recommendedName>
        <fullName evidence="9">Septin-type G domain-containing protein</fullName>
    </recommendedName>
</protein>
<evidence type="ECO:0000256" key="1">
    <source>
        <dbReference type="ARBA" id="ARBA00004245"/>
    </source>
</evidence>
<dbReference type="RefSeq" id="XP_009171674.1">
    <property type="nucleotide sequence ID" value="XM_009173410.1"/>
</dbReference>
<dbReference type="PIRSF" id="PIRSF006698">
    <property type="entry name" value="Septin"/>
    <property type="match status" value="1"/>
</dbReference>
<evidence type="ECO:0000256" key="8">
    <source>
        <dbReference type="SAM" id="Coils"/>
    </source>
</evidence>
<organism evidence="10 11">
    <name type="scientific">Opisthorchis viverrini</name>
    <name type="common">Southeast Asian liver fluke</name>
    <dbReference type="NCBI Taxonomy" id="6198"/>
    <lineage>
        <taxon>Eukaryota</taxon>
        <taxon>Metazoa</taxon>
        <taxon>Spiralia</taxon>
        <taxon>Lophotrochozoa</taxon>
        <taxon>Platyhelminthes</taxon>
        <taxon>Trematoda</taxon>
        <taxon>Digenea</taxon>
        <taxon>Opisthorchiida</taxon>
        <taxon>Opisthorchiata</taxon>
        <taxon>Opisthorchiidae</taxon>
        <taxon>Opisthorchis</taxon>
    </lineage>
</organism>
<evidence type="ECO:0000256" key="7">
    <source>
        <dbReference type="RuleBase" id="RU004560"/>
    </source>
</evidence>
<dbReference type="Proteomes" id="UP000054324">
    <property type="component" value="Unassembled WGS sequence"/>
</dbReference>
<keyword evidence="6" id="KW-0206">Cytoskeleton</keyword>
<feature type="coiled-coil region" evidence="8">
    <location>
        <begin position="321"/>
        <end position="414"/>
    </location>
</feature>
<feature type="domain" description="Septin-type G" evidence="9">
    <location>
        <begin position="245"/>
        <end position="317"/>
    </location>
</feature>
<dbReference type="OrthoDB" id="416553at2759"/>
<evidence type="ECO:0000256" key="6">
    <source>
        <dbReference type="ARBA" id="ARBA00023212"/>
    </source>
</evidence>
<dbReference type="SUPFAM" id="SSF52540">
    <property type="entry name" value="P-loop containing nucleoside triphosphate hydrolases"/>
    <property type="match status" value="1"/>
</dbReference>
<name>A0A075AAJ4_OPIVI</name>
<keyword evidence="11" id="KW-1185">Reference proteome</keyword>
<evidence type="ECO:0000313" key="11">
    <source>
        <dbReference type="Proteomes" id="UP000054324"/>
    </source>
</evidence>
<dbReference type="GO" id="GO:0005525">
    <property type="term" value="F:GTP binding"/>
    <property type="evidence" value="ECO:0007669"/>
    <property type="project" value="UniProtKB-KW"/>
</dbReference>
<dbReference type="PROSITE" id="PS51719">
    <property type="entry name" value="G_SEPTIN"/>
    <property type="match status" value="2"/>
</dbReference>
<dbReference type="GO" id="GO:0005856">
    <property type="term" value="C:cytoskeleton"/>
    <property type="evidence" value="ECO:0007669"/>
    <property type="project" value="UniProtKB-SubCell"/>
</dbReference>
<evidence type="ECO:0000256" key="4">
    <source>
        <dbReference type="ARBA" id="ARBA00023054"/>
    </source>
</evidence>
<dbReference type="Pfam" id="PF00735">
    <property type="entry name" value="Septin"/>
    <property type="match status" value="2"/>
</dbReference>
<dbReference type="KEGG" id="ovi:T265_14383"/>
<evidence type="ECO:0000259" key="9">
    <source>
        <dbReference type="PROSITE" id="PS51719"/>
    </source>
</evidence>
<dbReference type="AlphaFoldDB" id="A0A075AAJ4"/>
<dbReference type="Gene3D" id="3.40.50.300">
    <property type="entry name" value="P-loop containing nucleotide triphosphate hydrolases"/>
    <property type="match status" value="2"/>
</dbReference>
<keyword evidence="4 8" id="KW-0175">Coiled coil</keyword>
<comment type="subcellular location">
    <subcellularLocation>
        <location evidence="1">Cytoplasm</location>
        <location evidence="1">Cytoskeleton</location>
    </subcellularLocation>
</comment>
<dbReference type="PANTHER" id="PTHR18884">
    <property type="entry name" value="SEPTIN"/>
    <property type="match status" value="1"/>
</dbReference>
<feature type="non-terminal residue" evidence="10">
    <location>
        <position position="1"/>
    </location>
</feature>
<dbReference type="EMBL" id="KL596804">
    <property type="protein sequence ID" value="KER24589.1"/>
    <property type="molecule type" value="Genomic_DNA"/>
</dbReference>
<evidence type="ECO:0000256" key="2">
    <source>
        <dbReference type="ARBA" id="ARBA00022490"/>
    </source>
</evidence>
<dbReference type="STRING" id="6198.A0A075AAJ4"/>
<keyword evidence="3 7" id="KW-0547">Nucleotide-binding</keyword>
<reference evidence="10 11" key="1">
    <citation type="submission" date="2013-11" db="EMBL/GenBank/DDBJ databases">
        <title>Opisthorchis viverrini - life in the bile duct.</title>
        <authorList>
            <person name="Young N.D."/>
            <person name="Nagarajan N."/>
            <person name="Lin S.J."/>
            <person name="Korhonen P.K."/>
            <person name="Jex A.R."/>
            <person name="Hall R.S."/>
            <person name="Safavi-Hemami H."/>
            <person name="Kaewkong W."/>
            <person name="Bertrand D."/>
            <person name="Gao S."/>
            <person name="Seet Q."/>
            <person name="Wongkham S."/>
            <person name="Teh B.T."/>
            <person name="Wongkham C."/>
            <person name="Intapan P.M."/>
            <person name="Maleewong W."/>
            <person name="Yang X."/>
            <person name="Hu M."/>
            <person name="Wang Z."/>
            <person name="Hofmann A."/>
            <person name="Sternberg P.W."/>
            <person name="Tan P."/>
            <person name="Wang J."/>
            <person name="Gasser R.B."/>
        </authorList>
    </citation>
    <scope>NUCLEOTIDE SEQUENCE [LARGE SCALE GENOMIC DNA]</scope>
</reference>
<dbReference type="FunFam" id="3.40.50.300:FF:002048">
    <property type="entry name" value="Septin 6"/>
    <property type="match status" value="1"/>
</dbReference>
<evidence type="ECO:0000256" key="3">
    <source>
        <dbReference type="ARBA" id="ARBA00022741"/>
    </source>
</evidence>
<dbReference type="InterPro" id="IPR027417">
    <property type="entry name" value="P-loop_NTPase"/>
</dbReference>
<gene>
    <name evidence="10" type="ORF">T265_14383</name>
</gene>